<accession>A0A937CUF0</accession>
<comment type="similarity">
    <text evidence="2 6">Belongs to the SURF1 family.</text>
</comment>
<keyword evidence="4 6" id="KW-1133">Transmembrane helix</keyword>
<dbReference type="Proteomes" id="UP000599109">
    <property type="component" value="Unassembled WGS sequence"/>
</dbReference>
<reference evidence="7 8" key="1">
    <citation type="journal article" date="2017" name="Int. J. Syst. Evol. Microbiol.">
        <title>Ramlibacter monticola sp. nov., isolated from forest soil.</title>
        <authorList>
            <person name="Chaudhary D.K."/>
            <person name="Kim J."/>
        </authorList>
    </citation>
    <scope>NUCLEOTIDE SEQUENCE [LARGE SCALE GENOMIC DNA]</scope>
    <source>
        <strain evidence="7 8">KACC 19175</strain>
    </source>
</reference>
<dbReference type="AlphaFoldDB" id="A0A937CUF0"/>
<organism evidence="7 8">
    <name type="scientific">Ramlibacter monticola</name>
    <dbReference type="NCBI Taxonomy" id="1926872"/>
    <lineage>
        <taxon>Bacteria</taxon>
        <taxon>Pseudomonadati</taxon>
        <taxon>Pseudomonadota</taxon>
        <taxon>Betaproteobacteria</taxon>
        <taxon>Burkholderiales</taxon>
        <taxon>Comamonadaceae</taxon>
        <taxon>Ramlibacter</taxon>
    </lineage>
</organism>
<dbReference type="PANTHER" id="PTHR23427:SF2">
    <property type="entry name" value="SURFEIT LOCUS PROTEIN 1"/>
    <property type="match status" value="1"/>
</dbReference>
<keyword evidence="8" id="KW-1185">Reference proteome</keyword>
<evidence type="ECO:0000256" key="3">
    <source>
        <dbReference type="ARBA" id="ARBA00022692"/>
    </source>
</evidence>
<evidence type="ECO:0000256" key="5">
    <source>
        <dbReference type="ARBA" id="ARBA00023136"/>
    </source>
</evidence>
<keyword evidence="6" id="KW-1003">Cell membrane</keyword>
<dbReference type="Pfam" id="PF02104">
    <property type="entry name" value="SURF1"/>
    <property type="match status" value="1"/>
</dbReference>
<dbReference type="RefSeq" id="WP_201675973.1">
    <property type="nucleotide sequence ID" value="NZ_JAEQNE010000005.1"/>
</dbReference>
<comment type="caution">
    <text evidence="7">The sequence shown here is derived from an EMBL/GenBank/DDBJ whole genome shotgun (WGS) entry which is preliminary data.</text>
</comment>
<evidence type="ECO:0000256" key="6">
    <source>
        <dbReference type="RuleBase" id="RU363076"/>
    </source>
</evidence>
<comment type="caution">
    <text evidence="6">Lacks conserved residue(s) required for the propagation of feature annotation.</text>
</comment>
<evidence type="ECO:0000313" key="8">
    <source>
        <dbReference type="Proteomes" id="UP000599109"/>
    </source>
</evidence>
<keyword evidence="3 6" id="KW-0812">Transmembrane</keyword>
<feature type="transmembrane region" description="Helical" evidence="6">
    <location>
        <begin position="210"/>
        <end position="230"/>
    </location>
</feature>
<evidence type="ECO:0000313" key="7">
    <source>
        <dbReference type="EMBL" id="MBL0393301.1"/>
    </source>
</evidence>
<dbReference type="PROSITE" id="PS50895">
    <property type="entry name" value="SURF1"/>
    <property type="match status" value="1"/>
</dbReference>
<dbReference type="GO" id="GO:0005886">
    <property type="term" value="C:plasma membrane"/>
    <property type="evidence" value="ECO:0007669"/>
    <property type="project" value="UniProtKB-SubCell"/>
</dbReference>
<evidence type="ECO:0000256" key="4">
    <source>
        <dbReference type="ARBA" id="ARBA00022989"/>
    </source>
</evidence>
<dbReference type="InterPro" id="IPR002994">
    <property type="entry name" value="Surf1/Shy1"/>
</dbReference>
<dbReference type="InterPro" id="IPR045214">
    <property type="entry name" value="Surf1/Surf4"/>
</dbReference>
<sequence>MLKRIVIAAAALLGIALTLNLGFWQWSRGQQRTAMHDAIEARARLAPLASPDLPAQMRPDDPLLHRPAVLEGEWLPAHTVFLDNRQMNGVPGFYVVTPLRLQGRKDVVLVQRGWVPRNFARRDALPPVETPAGVVQVRGRLAPPPARLYDFDQEETGPIRQNLDLSRFRTETGLPLLPWSLQQAGPASEGLLRQWPQAGSGAEKNYGYAFQWWALAALIAILYVWFQLVLPRRQVRAA</sequence>
<protein>
    <recommendedName>
        <fullName evidence="6">SURF1-like protein</fullName>
    </recommendedName>
</protein>
<dbReference type="PANTHER" id="PTHR23427">
    <property type="entry name" value="SURFEIT LOCUS PROTEIN"/>
    <property type="match status" value="1"/>
</dbReference>
<evidence type="ECO:0000256" key="1">
    <source>
        <dbReference type="ARBA" id="ARBA00004370"/>
    </source>
</evidence>
<name>A0A937CUF0_9BURK</name>
<comment type="subcellular location">
    <subcellularLocation>
        <location evidence="6">Cell membrane</location>
        <topology evidence="6">Multi-pass membrane protein</topology>
    </subcellularLocation>
    <subcellularLocation>
        <location evidence="1">Membrane</location>
    </subcellularLocation>
</comment>
<dbReference type="CDD" id="cd06662">
    <property type="entry name" value="SURF1"/>
    <property type="match status" value="1"/>
</dbReference>
<keyword evidence="5 6" id="KW-0472">Membrane</keyword>
<gene>
    <name evidence="7" type="ORF">JJ685_19345</name>
</gene>
<evidence type="ECO:0000256" key="2">
    <source>
        <dbReference type="ARBA" id="ARBA00007165"/>
    </source>
</evidence>
<dbReference type="EMBL" id="JAEQNE010000005">
    <property type="protein sequence ID" value="MBL0393301.1"/>
    <property type="molecule type" value="Genomic_DNA"/>
</dbReference>
<proteinExistence type="inferred from homology"/>